<dbReference type="EMBL" id="BNBT01000218">
    <property type="protein sequence ID" value="GHE96673.1"/>
    <property type="molecule type" value="Genomic_DNA"/>
</dbReference>
<dbReference type="NCBIfam" id="TIGR02241">
    <property type="entry name" value="conserved hypothetical phage tail region protein"/>
    <property type="match status" value="1"/>
</dbReference>
<dbReference type="PANTHER" id="PTHR38009">
    <property type="entry name" value="CONSERVED HYPOTHETICAL PHAGE TAIL PROTEIN"/>
    <property type="match status" value="1"/>
</dbReference>
<dbReference type="InterPro" id="IPR010667">
    <property type="entry name" value="Phage_T4_Gp19"/>
</dbReference>
<dbReference type="PANTHER" id="PTHR38009:SF1">
    <property type="entry name" value="CONSERVED HYPOTHETICAL PHAGE TAIL PROTEIN"/>
    <property type="match status" value="1"/>
</dbReference>
<keyword evidence="2" id="KW-1185">Reference proteome</keyword>
<protein>
    <submittedName>
        <fullName evidence="1">Phage tail protein</fullName>
    </submittedName>
</protein>
<proteinExistence type="predicted"/>
<dbReference type="RefSeq" id="WP_190140398.1">
    <property type="nucleotide sequence ID" value="NZ_BNBT01000218.1"/>
</dbReference>
<sequence>MTLRQGESLAAHTFGLQLDGVLVEYLAEVSGLTVEQDVVVSPRNTDRGQMDITILPGVQKNGQCTVVRGVTRSVSFTRWINDSVNGRTGTARKTAAIVLMDHEDNPVRRYTLRNAWCTRTDTGTLTADEGAVLTETVTIAFEELVIE</sequence>
<evidence type="ECO:0000313" key="2">
    <source>
        <dbReference type="Proteomes" id="UP000608024"/>
    </source>
</evidence>
<reference evidence="1" key="2">
    <citation type="submission" date="2020-09" db="EMBL/GenBank/DDBJ databases">
        <authorList>
            <person name="Sun Q."/>
            <person name="Ohkuma M."/>
        </authorList>
    </citation>
    <scope>NUCLEOTIDE SEQUENCE</scope>
    <source>
        <strain evidence="1">JCM 4784</strain>
    </source>
</reference>
<dbReference type="GO" id="GO:0005198">
    <property type="term" value="F:structural molecule activity"/>
    <property type="evidence" value="ECO:0007669"/>
    <property type="project" value="InterPro"/>
</dbReference>
<dbReference type="InterPro" id="IPR011747">
    <property type="entry name" value="CHP02241"/>
</dbReference>
<evidence type="ECO:0000313" key="1">
    <source>
        <dbReference type="EMBL" id="GHE96673.1"/>
    </source>
</evidence>
<dbReference type="Proteomes" id="UP000608024">
    <property type="component" value="Unassembled WGS sequence"/>
</dbReference>
<reference evidence="1" key="1">
    <citation type="journal article" date="2014" name="Int. J. Syst. Evol. Microbiol.">
        <title>Complete genome sequence of Corynebacterium casei LMG S-19264T (=DSM 44701T), isolated from a smear-ripened cheese.</title>
        <authorList>
            <consortium name="US DOE Joint Genome Institute (JGI-PGF)"/>
            <person name="Walter F."/>
            <person name="Albersmeier A."/>
            <person name="Kalinowski J."/>
            <person name="Ruckert C."/>
        </authorList>
    </citation>
    <scope>NUCLEOTIDE SEQUENCE</scope>
    <source>
        <strain evidence="1">JCM 4784</strain>
    </source>
</reference>
<name>A0A919E053_9ACTN</name>
<dbReference type="AlphaFoldDB" id="A0A919E053"/>
<comment type="caution">
    <text evidence="1">The sequence shown here is derived from an EMBL/GenBank/DDBJ whole genome shotgun (WGS) entry which is preliminary data.</text>
</comment>
<dbReference type="Pfam" id="PF06841">
    <property type="entry name" value="Phage_T4_gp19"/>
    <property type="match status" value="1"/>
</dbReference>
<accession>A0A919E053</accession>
<organism evidence="1 2">
    <name type="scientific">Streptomyces longispororuber</name>
    <dbReference type="NCBI Taxonomy" id="68230"/>
    <lineage>
        <taxon>Bacteria</taxon>
        <taxon>Bacillati</taxon>
        <taxon>Actinomycetota</taxon>
        <taxon>Actinomycetes</taxon>
        <taxon>Kitasatosporales</taxon>
        <taxon>Streptomycetaceae</taxon>
        <taxon>Streptomyces</taxon>
    </lineage>
</organism>
<gene>
    <name evidence="1" type="ORF">GCM10018785_71850</name>
</gene>